<proteinExistence type="inferred from homology"/>
<comment type="caution">
    <text evidence="10">The sequence shown here is derived from an EMBL/GenBank/DDBJ whole genome shotgun (WGS) entry which is preliminary data.</text>
</comment>
<evidence type="ECO:0000256" key="5">
    <source>
        <dbReference type="ARBA" id="ARBA00022989"/>
    </source>
</evidence>
<name>A0ABR8U2W2_9CELL</name>
<dbReference type="InterPro" id="IPR032816">
    <property type="entry name" value="VTT_dom"/>
</dbReference>
<feature type="domain" description="VTT" evidence="9">
    <location>
        <begin position="91"/>
        <end position="217"/>
    </location>
</feature>
<feature type="compositionally biased region" description="Low complexity" evidence="7">
    <location>
        <begin position="285"/>
        <end position="311"/>
    </location>
</feature>
<evidence type="ECO:0000313" key="10">
    <source>
        <dbReference type="EMBL" id="MBD7982370.1"/>
    </source>
</evidence>
<protein>
    <submittedName>
        <fullName evidence="10">VTT domain-containing protein</fullName>
    </submittedName>
</protein>
<gene>
    <name evidence="10" type="ORF">H9641_16845</name>
</gene>
<evidence type="ECO:0000313" key="11">
    <source>
        <dbReference type="Proteomes" id="UP000655570"/>
    </source>
</evidence>
<feature type="transmembrane region" description="Helical" evidence="8">
    <location>
        <begin position="197"/>
        <end position="219"/>
    </location>
</feature>
<keyword evidence="6 8" id="KW-0472">Membrane</keyword>
<sequence>MFTGCSTPPRSVQRDAHYAGGVLTDLLLTSTLPDTAAALSAVDGTQVVALGPDWLDARTMISGFIERFGVYAVLGIVAVVFIETGLLFPFLPGDSLLFTAGLLVAQDELNLSIWVVCAMIFAAAFLGDQLAYLIGNKIGPRLFTPDARVLKTKYIDQAHDYFERFGGRTVILARFVPFLRTFAPVAAGMSGMRYRTFVAYNLVGAFVWGVGVTLLGYWLGNIQFVNDHIETILVLIVAVSVVPVVIEVLRARRESQRTKAELAAGGAATAAAGAAESPAVATAGTSAVPTTAAVPTDTPLTTAEATTAPATGSEKTKDAVEHTPGEDHR</sequence>
<dbReference type="PANTHER" id="PTHR30353">
    <property type="entry name" value="INNER MEMBRANE PROTEIN DEDA-RELATED"/>
    <property type="match status" value="1"/>
</dbReference>
<evidence type="ECO:0000256" key="6">
    <source>
        <dbReference type="ARBA" id="ARBA00023136"/>
    </source>
</evidence>
<evidence type="ECO:0000259" key="9">
    <source>
        <dbReference type="Pfam" id="PF09335"/>
    </source>
</evidence>
<reference evidence="10 11" key="1">
    <citation type="submission" date="2020-08" db="EMBL/GenBank/DDBJ databases">
        <title>A Genomic Blueprint of the Chicken Gut Microbiome.</title>
        <authorList>
            <person name="Gilroy R."/>
            <person name="Ravi A."/>
            <person name="Getino M."/>
            <person name="Pursley I."/>
            <person name="Horton D.L."/>
            <person name="Alikhan N.-F."/>
            <person name="Baker D."/>
            <person name="Gharbi K."/>
            <person name="Hall N."/>
            <person name="Watson M."/>
            <person name="Adriaenssens E.M."/>
            <person name="Foster-Nyarko E."/>
            <person name="Jarju S."/>
            <person name="Secka A."/>
            <person name="Antonio M."/>
            <person name="Oren A."/>
            <person name="Chaudhuri R."/>
            <person name="La Ragione R.M."/>
            <person name="Hildebrand F."/>
            <person name="Pallen M.J."/>
        </authorList>
    </citation>
    <scope>NUCLEOTIDE SEQUENCE [LARGE SCALE GENOMIC DNA]</scope>
    <source>
        <strain evidence="10 11">Sa2CUA9</strain>
    </source>
</reference>
<keyword evidence="3" id="KW-1003">Cell membrane</keyword>
<evidence type="ECO:0000256" key="1">
    <source>
        <dbReference type="ARBA" id="ARBA00004651"/>
    </source>
</evidence>
<keyword evidence="4 8" id="KW-0812">Transmembrane</keyword>
<feature type="transmembrane region" description="Helical" evidence="8">
    <location>
        <begin position="231"/>
        <end position="249"/>
    </location>
</feature>
<evidence type="ECO:0000256" key="2">
    <source>
        <dbReference type="ARBA" id="ARBA00010792"/>
    </source>
</evidence>
<dbReference type="InterPro" id="IPR032818">
    <property type="entry name" value="DedA-like"/>
</dbReference>
<dbReference type="PANTHER" id="PTHR30353:SF0">
    <property type="entry name" value="TRANSMEMBRANE PROTEIN"/>
    <property type="match status" value="1"/>
</dbReference>
<feature type="transmembrane region" description="Helical" evidence="8">
    <location>
        <begin position="111"/>
        <end position="134"/>
    </location>
</feature>
<evidence type="ECO:0000256" key="7">
    <source>
        <dbReference type="SAM" id="MobiDB-lite"/>
    </source>
</evidence>
<comment type="subcellular location">
    <subcellularLocation>
        <location evidence="1">Cell membrane</location>
        <topology evidence="1">Multi-pass membrane protein</topology>
    </subcellularLocation>
</comment>
<evidence type="ECO:0000256" key="4">
    <source>
        <dbReference type="ARBA" id="ARBA00022692"/>
    </source>
</evidence>
<organism evidence="10 11">
    <name type="scientific">Oerskovia merdavium</name>
    <dbReference type="NCBI Taxonomy" id="2762227"/>
    <lineage>
        <taxon>Bacteria</taxon>
        <taxon>Bacillati</taxon>
        <taxon>Actinomycetota</taxon>
        <taxon>Actinomycetes</taxon>
        <taxon>Micrococcales</taxon>
        <taxon>Cellulomonadaceae</taxon>
        <taxon>Oerskovia</taxon>
    </lineage>
</organism>
<comment type="similarity">
    <text evidence="2">Belongs to the DedA family.</text>
</comment>
<feature type="compositionally biased region" description="Basic and acidic residues" evidence="7">
    <location>
        <begin position="314"/>
        <end position="329"/>
    </location>
</feature>
<keyword evidence="5 8" id="KW-1133">Transmembrane helix</keyword>
<feature type="transmembrane region" description="Helical" evidence="8">
    <location>
        <begin position="68"/>
        <end position="91"/>
    </location>
</feature>
<feature type="region of interest" description="Disordered" evidence="7">
    <location>
        <begin position="285"/>
        <end position="329"/>
    </location>
</feature>
<dbReference type="Pfam" id="PF09335">
    <property type="entry name" value="VTT_dom"/>
    <property type="match status" value="1"/>
</dbReference>
<dbReference type="EMBL" id="JACSQF010000021">
    <property type="protein sequence ID" value="MBD7982370.1"/>
    <property type="molecule type" value="Genomic_DNA"/>
</dbReference>
<dbReference type="Proteomes" id="UP000655570">
    <property type="component" value="Unassembled WGS sequence"/>
</dbReference>
<evidence type="ECO:0000256" key="8">
    <source>
        <dbReference type="SAM" id="Phobius"/>
    </source>
</evidence>
<keyword evidence="11" id="KW-1185">Reference proteome</keyword>
<accession>A0ABR8U2W2</accession>
<evidence type="ECO:0000256" key="3">
    <source>
        <dbReference type="ARBA" id="ARBA00022475"/>
    </source>
</evidence>